<evidence type="ECO:0000256" key="5">
    <source>
        <dbReference type="SAM" id="MobiDB-lite"/>
    </source>
</evidence>
<comment type="similarity">
    <text evidence="3">Belongs to the methyl-accepting chemotaxis (MCP) protein family.</text>
</comment>
<evidence type="ECO:0000256" key="1">
    <source>
        <dbReference type="ARBA" id="ARBA00004370"/>
    </source>
</evidence>
<feature type="domain" description="HAMP" evidence="8">
    <location>
        <begin position="349"/>
        <end position="402"/>
    </location>
</feature>
<dbReference type="PANTHER" id="PTHR43531:SF11">
    <property type="entry name" value="METHYL-ACCEPTING CHEMOTAXIS PROTEIN 3"/>
    <property type="match status" value="1"/>
</dbReference>
<feature type="transmembrane region" description="Helical" evidence="6">
    <location>
        <begin position="30"/>
        <end position="48"/>
    </location>
</feature>
<keyword evidence="6" id="KW-0472">Membrane</keyword>
<protein>
    <submittedName>
        <fullName evidence="9">Methyl-accepting chemotaxis sensory transducer with Cache sensor</fullName>
    </submittedName>
</protein>
<feature type="transmembrane region" description="Helical" evidence="6">
    <location>
        <begin position="330"/>
        <end position="351"/>
    </location>
</feature>
<dbReference type="GO" id="GO:0006935">
    <property type="term" value="P:chemotaxis"/>
    <property type="evidence" value="ECO:0007669"/>
    <property type="project" value="UniProtKB-KW"/>
</dbReference>
<evidence type="ECO:0000313" key="10">
    <source>
        <dbReference type="Proteomes" id="UP000247727"/>
    </source>
</evidence>
<keyword evidence="4" id="KW-0807">Transducer</keyword>
<dbReference type="CDD" id="cd06225">
    <property type="entry name" value="HAMP"/>
    <property type="match status" value="1"/>
</dbReference>
<dbReference type="PRINTS" id="PR00260">
    <property type="entry name" value="CHEMTRNSDUCR"/>
</dbReference>
<dbReference type="EMBL" id="QJTK01000007">
    <property type="protein sequence ID" value="PYF09695.1"/>
    <property type="molecule type" value="Genomic_DNA"/>
</dbReference>
<dbReference type="Proteomes" id="UP000247727">
    <property type="component" value="Unassembled WGS sequence"/>
</dbReference>
<dbReference type="GO" id="GO:0004888">
    <property type="term" value="F:transmembrane signaling receptor activity"/>
    <property type="evidence" value="ECO:0007669"/>
    <property type="project" value="InterPro"/>
</dbReference>
<feature type="compositionally biased region" description="Basic and acidic residues" evidence="5">
    <location>
        <begin position="443"/>
        <end position="460"/>
    </location>
</feature>
<evidence type="ECO:0000313" key="9">
    <source>
        <dbReference type="EMBL" id="PYF09695.1"/>
    </source>
</evidence>
<dbReference type="SMART" id="SM00283">
    <property type="entry name" value="MA"/>
    <property type="match status" value="1"/>
</dbReference>
<comment type="subcellular location">
    <subcellularLocation>
        <location evidence="1">Membrane</location>
    </subcellularLocation>
</comment>
<name>A0A318U0Q6_9RHOB</name>
<accession>A0A318U0Q6</accession>
<sequence>MFPPLTNDDSSSEGELESMTHPLKSVSGKLGLAAGLAISLIVLGYTAYSGWKTSTRVEAQVMAEATSQAKFAAGEVAKQMTEAVATAESLNGMITGYMKSGKAETATIIAMLENVPMRYDNLFSSWMSAIPGGPTNDFLQGTEGRNAAGDFSPYWTKDGKGGVTFQTFPIDPKEMWFNVPLKTGKSLTTEPYLTQQGYIVTSISVPMQIDGKTVGLIGVDITLAEMSKMMSAMEPFEGGRMMLVDASGKWIATPDPAQFTKPYEGLGADLVKSALADGKPRVIEGFADGSRRLVFPFTAKGMNVTWATILDVPGAVFTTPVRHEVLSTTLGGILMLVMTLGAVYAASSVLVRKPLAQMLAAVNGLAAGQYETPVPGADRRDEIGAMAASVEMLRHSLADKSDLEIEQDRLRKVAETERLQREAEAARMRDEREAARLAEIERERREELAEEESRQADEVRRHARAAEQSQVVESLASGLRDLARGNLSVEISTSFPPAYEQLRLDFNDTVSRLSDLMGSIDAATRSISGGVAEITGATTDLSRQAETAAATLEETAAALNELTASVQSAAQSARQVDSIVRGATEKARTTTQVVEETVTAMGEIQTSSEQISRIINVIDDIAFQTNLLALNAGVEAARAGEAGRGFAVVASEVRALAQRASEAAREIGALISSSGEQVTAGVTLVGRAGEALRVIVEAIETISSHVGEIASSANEQAAGIGEINSAMNQLDRTQQHNAAAYEQTAAACLTLSGQTRGLEELVSQFRISDEAGQRSAA</sequence>
<comment type="caution">
    <text evidence="9">The sequence shown here is derived from an EMBL/GenBank/DDBJ whole genome shotgun (WGS) entry which is preliminary data.</text>
</comment>
<dbReference type="CDD" id="cd12913">
    <property type="entry name" value="PDC1_MCP_like"/>
    <property type="match status" value="1"/>
</dbReference>
<dbReference type="SUPFAM" id="SSF158472">
    <property type="entry name" value="HAMP domain-like"/>
    <property type="match status" value="1"/>
</dbReference>
<dbReference type="FunFam" id="1.10.287.950:FF:000001">
    <property type="entry name" value="Methyl-accepting chemotaxis sensory transducer"/>
    <property type="match status" value="1"/>
</dbReference>
<feature type="region of interest" description="Disordered" evidence="5">
    <location>
        <begin position="1"/>
        <end position="20"/>
    </location>
</feature>
<evidence type="ECO:0000259" key="7">
    <source>
        <dbReference type="PROSITE" id="PS50111"/>
    </source>
</evidence>
<feature type="domain" description="Methyl-accepting transducer" evidence="7">
    <location>
        <begin position="523"/>
        <end position="752"/>
    </location>
</feature>
<evidence type="ECO:0000256" key="2">
    <source>
        <dbReference type="ARBA" id="ARBA00022500"/>
    </source>
</evidence>
<dbReference type="PROSITE" id="PS50111">
    <property type="entry name" value="CHEMOTAXIS_TRANSDUC_2"/>
    <property type="match status" value="1"/>
</dbReference>
<evidence type="ECO:0000256" key="3">
    <source>
        <dbReference type="ARBA" id="ARBA00029447"/>
    </source>
</evidence>
<dbReference type="InterPro" id="IPR051310">
    <property type="entry name" value="MCP_chemotaxis"/>
</dbReference>
<dbReference type="Pfam" id="PF00015">
    <property type="entry name" value="MCPsignal"/>
    <property type="match status" value="1"/>
</dbReference>
<keyword evidence="10" id="KW-1185">Reference proteome</keyword>
<dbReference type="InterPro" id="IPR003660">
    <property type="entry name" value="HAMP_dom"/>
</dbReference>
<dbReference type="PROSITE" id="PS50885">
    <property type="entry name" value="HAMP"/>
    <property type="match status" value="2"/>
</dbReference>
<reference evidence="9 10" key="1">
    <citation type="submission" date="2018-06" db="EMBL/GenBank/DDBJ databases">
        <title>Genomic Encyclopedia of Type Strains, Phase III (KMG-III): the genomes of soil and plant-associated and newly described type strains.</title>
        <authorList>
            <person name="Whitman W."/>
        </authorList>
    </citation>
    <scope>NUCLEOTIDE SEQUENCE [LARGE SCALE GENOMIC DNA]</scope>
    <source>
        <strain evidence="9 10">JA737</strain>
    </source>
</reference>
<keyword evidence="6" id="KW-0812">Transmembrane</keyword>
<evidence type="ECO:0000256" key="4">
    <source>
        <dbReference type="PROSITE-ProRule" id="PRU00284"/>
    </source>
</evidence>
<dbReference type="Pfam" id="PF00672">
    <property type="entry name" value="HAMP"/>
    <property type="match status" value="1"/>
</dbReference>
<proteinExistence type="inferred from homology"/>
<evidence type="ECO:0000256" key="6">
    <source>
        <dbReference type="SAM" id="Phobius"/>
    </source>
</evidence>
<feature type="domain" description="HAMP" evidence="8">
    <location>
        <begin position="466"/>
        <end position="518"/>
    </location>
</feature>
<organism evidence="9 10">
    <name type="scientific">Rhodobacter viridis</name>
    <dbReference type="NCBI Taxonomy" id="1054202"/>
    <lineage>
        <taxon>Bacteria</taxon>
        <taxon>Pseudomonadati</taxon>
        <taxon>Pseudomonadota</taxon>
        <taxon>Alphaproteobacteria</taxon>
        <taxon>Rhodobacterales</taxon>
        <taxon>Rhodobacter group</taxon>
        <taxon>Rhodobacter</taxon>
    </lineage>
</organism>
<dbReference type="PANTHER" id="PTHR43531">
    <property type="entry name" value="PROTEIN ICFG"/>
    <property type="match status" value="1"/>
</dbReference>
<dbReference type="SMART" id="SM00304">
    <property type="entry name" value="HAMP"/>
    <property type="match status" value="4"/>
</dbReference>
<dbReference type="GO" id="GO:0007165">
    <property type="term" value="P:signal transduction"/>
    <property type="evidence" value="ECO:0007669"/>
    <property type="project" value="UniProtKB-KW"/>
</dbReference>
<dbReference type="GO" id="GO:0016020">
    <property type="term" value="C:membrane"/>
    <property type="evidence" value="ECO:0007669"/>
    <property type="project" value="UniProtKB-SubCell"/>
</dbReference>
<dbReference type="SUPFAM" id="SSF58104">
    <property type="entry name" value="Methyl-accepting chemotaxis protein (MCP) signaling domain"/>
    <property type="match status" value="1"/>
</dbReference>
<dbReference type="Pfam" id="PF22673">
    <property type="entry name" value="MCP-like_PDC_1"/>
    <property type="match status" value="1"/>
</dbReference>
<dbReference type="Gene3D" id="3.30.450.20">
    <property type="entry name" value="PAS domain"/>
    <property type="match status" value="1"/>
</dbReference>
<gene>
    <name evidence="9" type="ORF">C8J30_10765</name>
</gene>
<dbReference type="InterPro" id="IPR004090">
    <property type="entry name" value="Chemotax_Me-accpt_rcpt"/>
</dbReference>
<dbReference type="Gene3D" id="1.10.287.950">
    <property type="entry name" value="Methyl-accepting chemotaxis protein"/>
    <property type="match status" value="1"/>
</dbReference>
<keyword evidence="6" id="KW-1133">Transmembrane helix</keyword>
<evidence type="ECO:0000259" key="8">
    <source>
        <dbReference type="PROSITE" id="PS50885"/>
    </source>
</evidence>
<keyword evidence="2" id="KW-0145">Chemotaxis</keyword>
<dbReference type="AlphaFoldDB" id="A0A318U0Q6"/>
<dbReference type="InterPro" id="IPR004089">
    <property type="entry name" value="MCPsignal_dom"/>
</dbReference>
<dbReference type="CDD" id="cd11386">
    <property type="entry name" value="MCP_signal"/>
    <property type="match status" value="1"/>
</dbReference>
<dbReference type="Gene3D" id="1.10.8.500">
    <property type="entry name" value="HAMP domain in histidine kinase"/>
    <property type="match status" value="1"/>
</dbReference>
<feature type="region of interest" description="Disordered" evidence="5">
    <location>
        <begin position="443"/>
        <end position="468"/>
    </location>
</feature>